<dbReference type="AlphaFoldDB" id="G8ZR77"/>
<organism evidence="1 2">
    <name type="scientific">Torulaspora delbrueckii</name>
    <name type="common">Yeast</name>
    <name type="synonym">Candida colliculosa</name>
    <dbReference type="NCBI Taxonomy" id="4950"/>
    <lineage>
        <taxon>Eukaryota</taxon>
        <taxon>Fungi</taxon>
        <taxon>Dikarya</taxon>
        <taxon>Ascomycota</taxon>
        <taxon>Saccharomycotina</taxon>
        <taxon>Saccharomycetes</taxon>
        <taxon>Saccharomycetales</taxon>
        <taxon>Saccharomycetaceae</taxon>
        <taxon>Torulaspora</taxon>
    </lineage>
</organism>
<accession>G8ZR77</accession>
<dbReference type="KEGG" id="tdl:TDEL_0C01300"/>
<dbReference type="Proteomes" id="UP000005627">
    <property type="component" value="Chromosome 3"/>
</dbReference>
<dbReference type="STRING" id="1076872.G8ZR77"/>
<evidence type="ECO:0000313" key="1">
    <source>
        <dbReference type="EMBL" id="CCE91019.1"/>
    </source>
</evidence>
<evidence type="ECO:0000313" key="2">
    <source>
        <dbReference type="Proteomes" id="UP000005627"/>
    </source>
</evidence>
<name>G8ZR77_TORDE</name>
<dbReference type="PANTHER" id="PTHR10285">
    <property type="entry name" value="URIDINE KINASE"/>
    <property type="match status" value="1"/>
</dbReference>
<dbReference type="EMBL" id="HE616744">
    <property type="protein sequence ID" value="CCE91019.1"/>
    <property type="molecule type" value="Genomic_DNA"/>
</dbReference>
<dbReference type="InterPro" id="IPR027417">
    <property type="entry name" value="P-loop_NTPase"/>
</dbReference>
<dbReference type="HOGENOM" id="CLU_067202_1_0_1"/>
<dbReference type="GO" id="GO:0016887">
    <property type="term" value="F:ATP hydrolysis activity"/>
    <property type="evidence" value="ECO:0007669"/>
    <property type="project" value="EnsemblFungi"/>
</dbReference>
<reference evidence="1 2" key="1">
    <citation type="journal article" date="2011" name="Proc. Natl. Acad. Sci. U.S.A.">
        <title>Evolutionary erosion of yeast sex chromosomes by mating-type switching accidents.</title>
        <authorList>
            <person name="Gordon J.L."/>
            <person name="Armisen D."/>
            <person name="Proux-Wera E."/>
            <person name="Oheigeartaigh S.S."/>
            <person name="Byrne K.P."/>
            <person name="Wolfe K.H."/>
        </authorList>
    </citation>
    <scope>NUCLEOTIDE SEQUENCE [LARGE SCALE GENOMIC DNA]</scope>
    <source>
        <strain evidence="2">ATCC 10662 / CBS 1146 / NBRC 0425 / NCYC 2629 / NRRL Y-866</strain>
    </source>
</reference>
<keyword evidence="2" id="KW-1185">Reference proteome</keyword>
<dbReference type="eggNOG" id="KOG2702">
    <property type="taxonomic scope" value="Eukaryota"/>
</dbReference>
<dbReference type="Gene3D" id="3.40.50.300">
    <property type="entry name" value="P-loop containing nucleotide triphosphate hydrolases"/>
    <property type="match status" value="1"/>
</dbReference>
<proteinExistence type="predicted"/>
<protein>
    <recommendedName>
        <fullName evidence="3">AAA+ ATPase domain-containing protein</fullName>
    </recommendedName>
</protein>
<dbReference type="FunCoup" id="G8ZR77">
    <property type="interactions" value="25"/>
</dbReference>
<gene>
    <name evidence="1" type="primary">TDEL0C01300</name>
    <name evidence="1" type="ORF">TDEL_0C01300</name>
</gene>
<dbReference type="OrthoDB" id="6362633at2759"/>
<sequence>MVNINDLADEAIQLLNDTSHANYRIAVMIVGPPGSGKSTVANKLCRELNGRFQQYLQETKLSGHSLNDSNEDIDLISNISDISPELIGKLQRDDGIFVESVEDVNFKPIKRVRSDGKVEILGRGGQSNAFTISKQPLSRRDNISIAQTIPMDGFHLSRRCLDYFEDPKKAHLRRGSPPTFDSNNFLQLCKVLAKTCTIKPPACESSGCFDFISKTFLSNMPTITIPGFDHKMKDPTPNQYSIDGYTRILIFEGLYLLYDNENWRSIHKTLLDTGALLVWNLYIEEGVIEERVAKRHLEAGLVATLEDGMQKFQLNDLVNARLIKEHLIKDKRIVNIRND</sequence>
<dbReference type="InParanoid" id="G8ZR77"/>
<evidence type="ECO:0008006" key="3">
    <source>
        <dbReference type="Google" id="ProtNLM"/>
    </source>
</evidence>
<dbReference type="SUPFAM" id="SSF52540">
    <property type="entry name" value="P-loop containing nucleoside triphosphate hydrolases"/>
    <property type="match status" value="2"/>
</dbReference>
<dbReference type="RefSeq" id="XP_003680230.1">
    <property type="nucleotide sequence ID" value="XM_003680182.1"/>
</dbReference>
<dbReference type="GeneID" id="11500354"/>